<dbReference type="AlphaFoldDB" id="A0A9P3FDN3"/>
<keyword evidence="3" id="KW-0326">Glycosidase</keyword>
<evidence type="ECO:0000256" key="2">
    <source>
        <dbReference type="ARBA" id="ARBA00022801"/>
    </source>
</evidence>
<name>A0A9P3FDN3_9PEZI</name>
<dbReference type="Gene3D" id="3.20.20.80">
    <property type="entry name" value="Glycosidases"/>
    <property type="match status" value="1"/>
</dbReference>
<organism evidence="5 6">
    <name type="scientific">Cercospora kikuchii</name>
    <dbReference type="NCBI Taxonomy" id="84275"/>
    <lineage>
        <taxon>Eukaryota</taxon>
        <taxon>Fungi</taxon>
        <taxon>Dikarya</taxon>
        <taxon>Ascomycota</taxon>
        <taxon>Pezizomycotina</taxon>
        <taxon>Dothideomycetes</taxon>
        <taxon>Dothideomycetidae</taxon>
        <taxon>Mycosphaerellales</taxon>
        <taxon>Mycosphaerellaceae</taxon>
        <taxon>Cercospora</taxon>
    </lineage>
</organism>
<dbReference type="Proteomes" id="UP000825890">
    <property type="component" value="Unassembled WGS sequence"/>
</dbReference>
<dbReference type="SUPFAM" id="SSF51445">
    <property type="entry name" value="(Trans)glycosidases"/>
    <property type="match status" value="1"/>
</dbReference>
<evidence type="ECO:0000256" key="1">
    <source>
        <dbReference type="ARBA" id="ARBA00005641"/>
    </source>
</evidence>
<dbReference type="GO" id="GO:0004553">
    <property type="term" value="F:hydrolase activity, hydrolyzing O-glycosyl compounds"/>
    <property type="evidence" value="ECO:0007669"/>
    <property type="project" value="InterPro"/>
</dbReference>
<dbReference type="GO" id="GO:0005975">
    <property type="term" value="P:carbohydrate metabolic process"/>
    <property type="evidence" value="ECO:0007669"/>
    <property type="project" value="InterPro"/>
</dbReference>
<feature type="signal peptide" evidence="4">
    <location>
        <begin position="1"/>
        <end position="15"/>
    </location>
</feature>
<evidence type="ECO:0000313" key="5">
    <source>
        <dbReference type="EMBL" id="GIZ38730.1"/>
    </source>
</evidence>
<dbReference type="PROSITE" id="PS00659">
    <property type="entry name" value="GLYCOSYL_HYDROL_F5"/>
    <property type="match status" value="1"/>
</dbReference>
<dbReference type="RefSeq" id="XP_044653217.1">
    <property type="nucleotide sequence ID" value="XM_044797282.1"/>
</dbReference>
<comment type="similarity">
    <text evidence="1">Belongs to the glycosyl hydrolase 5 (cellulase A) family.</text>
</comment>
<evidence type="ECO:0000313" key="6">
    <source>
        <dbReference type="Proteomes" id="UP000825890"/>
    </source>
</evidence>
<dbReference type="InterPro" id="IPR018087">
    <property type="entry name" value="Glyco_hydro_5_CS"/>
</dbReference>
<reference evidence="5 6" key="1">
    <citation type="submission" date="2021-01" db="EMBL/GenBank/DDBJ databases">
        <title>Cercospora kikuchii MAFF 305040 whole genome shotgun sequence.</title>
        <authorList>
            <person name="Kashiwa T."/>
            <person name="Suzuki T."/>
        </authorList>
    </citation>
    <scope>NUCLEOTIDE SEQUENCE [LARGE SCALE GENOMIC DNA]</scope>
    <source>
        <strain evidence="5 6">MAFF 305040</strain>
    </source>
</reference>
<comment type="caution">
    <text evidence="5">The sequence shown here is derived from an EMBL/GenBank/DDBJ whole genome shotgun (WGS) entry which is preliminary data.</text>
</comment>
<keyword evidence="2" id="KW-0378">Hydrolase</keyword>
<dbReference type="InterPro" id="IPR017853">
    <property type="entry name" value="GH"/>
</dbReference>
<gene>
    <name evidence="5" type="ORF">CKM354_000213500</name>
</gene>
<feature type="chain" id="PRO_5040292615" description="Glycoside hydrolase family 39 protein" evidence="4">
    <location>
        <begin position="16"/>
        <end position="457"/>
    </location>
</feature>
<dbReference type="EMBL" id="BOLY01000001">
    <property type="protein sequence ID" value="GIZ38730.1"/>
    <property type="molecule type" value="Genomic_DNA"/>
</dbReference>
<accession>A0A9P3FDN3</accession>
<evidence type="ECO:0008006" key="7">
    <source>
        <dbReference type="Google" id="ProtNLM"/>
    </source>
</evidence>
<dbReference type="GeneID" id="68287710"/>
<protein>
    <recommendedName>
        <fullName evidence="7">Glycoside hydrolase family 39 protein</fullName>
    </recommendedName>
</protein>
<keyword evidence="6" id="KW-1185">Reference proteome</keyword>
<evidence type="ECO:0000256" key="3">
    <source>
        <dbReference type="ARBA" id="ARBA00023295"/>
    </source>
</evidence>
<proteinExistence type="inferred from homology"/>
<dbReference type="OrthoDB" id="3445803at2759"/>
<evidence type="ECO:0000256" key="4">
    <source>
        <dbReference type="SAM" id="SignalP"/>
    </source>
</evidence>
<keyword evidence="4" id="KW-0732">Signal</keyword>
<sequence length="457" mass="50790">MSSIILAFLATQALGATLHPRQSSSNTAVVDLSVKRGTPQHLASGFIYGIPDTSVNQIPAHFYQDIGFNYARVGGAQLDQGGWIMGKTAYQARLNSTYNNYLTSREYGAKVIILPHDIWGTDHANSSTHWPGDNGDWTDYDNFLNTLFSDLKRLNMLDSLVYDIWNEPDGSGFWARSEAQYLDMYVRTHKRLRQDSSLNGVLISGPSSAGQPSLNNNWWTTWLQRVVQENIIPDQYTWHDEPGDPANDANNLTPLLQKYNAPSRPVNINEYATFDQQTSVGAAWWISRLERLNYIGLRGNWLSKCQLRDFMASLVGKTDTNSCTGTGYYGNGEFQVYKYYNRNMTGVRAGTTGSGNGVMDVYATIGADKVRTLTGCTNTGTYYVTINKLSSVGLPTSGTLNIQTYGLVDQGHFGRVDAPTDRGVYGHTYSGDSVTFPIYQTTQDQKTAWAFEFSVGK</sequence>